<gene>
    <name evidence="1" type="ORF">GCM10011519_33650</name>
</gene>
<dbReference type="EMBL" id="BMKQ01000002">
    <property type="protein sequence ID" value="GGF56971.1"/>
    <property type="molecule type" value="Genomic_DNA"/>
</dbReference>
<dbReference type="Proteomes" id="UP000649179">
    <property type="component" value="Unassembled WGS sequence"/>
</dbReference>
<protein>
    <recommendedName>
        <fullName evidence="3">DNA methylase</fullName>
    </recommendedName>
</protein>
<proteinExistence type="predicted"/>
<evidence type="ECO:0000313" key="1">
    <source>
        <dbReference type="EMBL" id="GGF56971.1"/>
    </source>
</evidence>
<dbReference type="RefSeq" id="WP_188781253.1">
    <property type="nucleotide sequence ID" value="NZ_BMKQ01000002.1"/>
</dbReference>
<reference evidence="1" key="1">
    <citation type="journal article" date="2014" name="Int. J. Syst. Evol. Microbiol.">
        <title>Complete genome sequence of Corynebacterium casei LMG S-19264T (=DSM 44701T), isolated from a smear-ripened cheese.</title>
        <authorList>
            <consortium name="US DOE Joint Genome Institute (JGI-PGF)"/>
            <person name="Walter F."/>
            <person name="Albersmeier A."/>
            <person name="Kalinowski J."/>
            <person name="Ruckert C."/>
        </authorList>
    </citation>
    <scope>NUCLEOTIDE SEQUENCE</scope>
    <source>
        <strain evidence="1">CGMCC 1.16067</strain>
    </source>
</reference>
<sequence>MEQSVEPLLQAVAEEHGLYLDTIGPRPARDGKRLVTWENDSGGKNNLDFVLERGGTPENFGEPVAFIESAWRRYTKHSVNKAGEITAALLPLLQRHSRSRPFLGAVVSGVWTEGGIGHMVGQGVRVLHIPREVIVDCFARFGIDADYDEHTTIDHLQMQVDAWDALSDSERQSLSRSLMQESPDRYAIFRETLDRHLRRRVSRVLILALHGEQAFFNTAAEAVQSLREYENTTHEPMLLARIEVQIYYTNEDRIEAQFSEPVEAIAWLESQA</sequence>
<organism evidence="1 2">
    <name type="scientific">Marmoricola endophyticus</name>
    <dbReference type="NCBI Taxonomy" id="2040280"/>
    <lineage>
        <taxon>Bacteria</taxon>
        <taxon>Bacillati</taxon>
        <taxon>Actinomycetota</taxon>
        <taxon>Actinomycetes</taxon>
        <taxon>Propionibacteriales</taxon>
        <taxon>Nocardioidaceae</taxon>
        <taxon>Marmoricola</taxon>
    </lineage>
</organism>
<evidence type="ECO:0008006" key="3">
    <source>
        <dbReference type="Google" id="ProtNLM"/>
    </source>
</evidence>
<name>A0A917BTL8_9ACTN</name>
<comment type="caution">
    <text evidence="1">The sequence shown here is derived from an EMBL/GenBank/DDBJ whole genome shotgun (WGS) entry which is preliminary data.</text>
</comment>
<evidence type="ECO:0000313" key="2">
    <source>
        <dbReference type="Proteomes" id="UP000649179"/>
    </source>
</evidence>
<dbReference type="AlphaFoldDB" id="A0A917BTL8"/>
<keyword evidence="2" id="KW-1185">Reference proteome</keyword>
<reference evidence="1" key="2">
    <citation type="submission" date="2020-09" db="EMBL/GenBank/DDBJ databases">
        <authorList>
            <person name="Sun Q."/>
            <person name="Zhou Y."/>
        </authorList>
    </citation>
    <scope>NUCLEOTIDE SEQUENCE</scope>
    <source>
        <strain evidence="1">CGMCC 1.16067</strain>
    </source>
</reference>
<accession>A0A917BTL8</accession>